<dbReference type="EMBL" id="BK032735">
    <property type="protein sequence ID" value="DAF57606.1"/>
    <property type="molecule type" value="Genomic_DNA"/>
</dbReference>
<dbReference type="InterPro" id="IPR029063">
    <property type="entry name" value="SAM-dependent_MTases_sf"/>
</dbReference>
<proteinExistence type="predicted"/>
<keyword evidence="1" id="KW-0808">Transferase</keyword>
<dbReference type="GO" id="GO:0032259">
    <property type="term" value="P:methylation"/>
    <property type="evidence" value="ECO:0007669"/>
    <property type="project" value="UniProtKB-KW"/>
</dbReference>
<reference evidence="1" key="1">
    <citation type="journal article" date="2021" name="Proc. Natl. Acad. Sci. U.S.A.">
        <title>A Catalog of Tens of Thousands of Viruses from Human Metagenomes Reveals Hidden Associations with Chronic Diseases.</title>
        <authorList>
            <person name="Tisza M.J."/>
            <person name="Buck C.B."/>
        </authorList>
    </citation>
    <scope>NUCLEOTIDE SEQUENCE</scope>
    <source>
        <strain evidence="1">CtM6i4</strain>
    </source>
</reference>
<sequence length="156" mass="17656">MKLYCADCMDILKGIPEGSIDMILCDLPYGTTRNKWDVIIPLEPLWAQYRRIIKSNGVIALHSDMPFTAALVSAGKDLYRYELIWVKENGSDFLNANRKPLKVHESIQIFFDILPTAKAGGFLHQPPLRSNRGCCVLHDVRQALLPVCPTVRYVLV</sequence>
<keyword evidence="1" id="KW-0489">Methyltransferase</keyword>
<dbReference type="Gene3D" id="3.40.50.150">
    <property type="entry name" value="Vaccinia Virus protein VP39"/>
    <property type="match status" value="1"/>
</dbReference>
<dbReference type="SUPFAM" id="SSF53335">
    <property type="entry name" value="S-adenosyl-L-methionine-dependent methyltransferases"/>
    <property type="match status" value="1"/>
</dbReference>
<dbReference type="GO" id="GO:0008168">
    <property type="term" value="F:methyltransferase activity"/>
    <property type="evidence" value="ECO:0007669"/>
    <property type="project" value="UniProtKB-KW"/>
</dbReference>
<protein>
    <submittedName>
        <fullName evidence="1">Adenine-specific methyltransferase</fullName>
    </submittedName>
</protein>
<organism evidence="1">
    <name type="scientific">Siphoviridae sp. ctM6i4</name>
    <dbReference type="NCBI Taxonomy" id="2827852"/>
    <lineage>
        <taxon>Viruses</taxon>
        <taxon>Duplodnaviria</taxon>
        <taxon>Heunggongvirae</taxon>
        <taxon>Uroviricota</taxon>
        <taxon>Caudoviricetes</taxon>
    </lineage>
</organism>
<evidence type="ECO:0000313" key="1">
    <source>
        <dbReference type="EMBL" id="DAF57606.1"/>
    </source>
</evidence>
<name>A0A8S5T2Y7_9CAUD</name>
<accession>A0A8S5T2Y7</accession>